<reference evidence="1 2" key="1">
    <citation type="submission" date="2019-04" db="EMBL/GenBank/DDBJ databases">
        <title>Bacillus sediminilitoris sp. nov., isolated from a tidal flat sediment on the East China Sea.</title>
        <authorList>
            <person name="Wei Y."/>
            <person name="Mao H."/>
            <person name="Fang J."/>
        </authorList>
    </citation>
    <scope>NUCLEOTIDE SEQUENCE [LARGE SCALE GENOMIC DNA]</scope>
    <source>
        <strain evidence="1 2">DSL-17</strain>
    </source>
</reference>
<proteinExistence type="predicted"/>
<dbReference type="Proteomes" id="UP000310334">
    <property type="component" value="Unassembled WGS sequence"/>
</dbReference>
<dbReference type="InterPro" id="IPR020260">
    <property type="entry name" value="Uncharacterised_YueH"/>
</dbReference>
<dbReference type="OrthoDB" id="2390431at2"/>
<evidence type="ECO:0008006" key="3">
    <source>
        <dbReference type="Google" id="ProtNLM"/>
    </source>
</evidence>
<sequence>MKIRKANVHNGNELITNVYIYENKKQEFSLIAIPEIEWSTTVQYEEERGLLKSRLIDSLSQRVPVETAEELANKMIHWVGEM</sequence>
<organism evidence="1 2">
    <name type="scientific">Metabacillus sediminilitoris</name>
    <dbReference type="NCBI Taxonomy" id="2567941"/>
    <lineage>
        <taxon>Bacteria</taxon>
        <taxon>Bacillati</taxon>
        <taxon>Bacillota</taxon>
        <taxon>Bacilli</taxon>
        <taxon>Bacillales</taxon>
        <taxon>Bacillaceae</taxon>
        <taxon>Metabacillus</taxon>
    </lineage>
</organism>
<dbReference type="AlphaFoldDB" id="A0A4S4C1S1"/>
<protein>
    <recommendedName>
        <fullName evidence="3">YueH-like protein</fullName>
    </recommendedName>
</protein>
<dbReference type="Pfam" id="PF14166">
    <property type="entry name" value="YueH"/>
    <property type="match status" value="1"/>
</dbReference>
<gene>
    <name evidence="1" type="ORF">E6W99_07720</name>
</gene>
<dbReference type="RefSeq" id="WP_136352761.1">
    <property type="nucleotide sequence ID" value="NZ_CP046266.1"/>
</dbReference>
<name>A0A4S4C1S1_9BACI</name>
<keyword evidence="2" id="KW-1185">Reference proteome</keyword>
<comment type="caution">
    <text evidence="1">The sequence shown here is derived from an EMBL/GenBank/DDBJ whole genome shotgun (WGS) entry which is preliminary data.</text>
</comment>
<dbReference type="EMBL" id="SSNT01000005">
    <property type="protein sequence ID" value="THF81040.1"/>
    <property type="molecule type" value="Genomic_DNA"/>
</dbReference>
<evidence type="ECO:0000313" key="2">
    <source>
        <dbReference type="Proteomes" id="UP000310334"/>
    </source>
</evidence>
<accession>A0A4S4C1S1</accession>
<evidence type="ECO:0000313" key="1">
    <source>
        <dbReference type="EMBL" id="THF81040.1"/>
    </source>
</evidence>